<organism evidence="1 2">
    <name type="scientific">Adhaeribacter swui</name>
    <dbReference type="NCBI Taxonomy" id="2086471"/>
    <lineage>
        <taxon>Bacteria</taxon>
        <taxon>Pseudomonadati</taxon>
        <taxon>Bacteroidota</taxon>
        <taxon>Cytophagia</taxon>
        <taxon>Cytophagales</taxon>
        <taxon>Hymenobacteraceae</taxon>
        <taxon>Adhaeribacter</taxon>
    </lineage>
</organism>
<dbReference type="RefSeq" id="WP_185272891.1">
    <property type="nucleotide sequence ID" value="NZ_CP055156.1"/>
</dbReference>
<dbReference type="KEGG" id="aswu:HUW51_04965"/>
<sequence>MPNRLITLCYRKIVDANSTKPWEKLVFEDSYTEFKMQAQLYNQEKKYRSFAELKQHVPGADKLHFLVSAAVLGYLQQLNNMVPDILNNLGQHFLKFDQFQFQIINSDILDKSKHQVAIKFYSQPLIWHDTLNQYLLVSESANSGEPALTHLLAIQPYLSIYSLQTQASQNHETNPG</sequence>
<keyword evidence="2" id="KW-1185">Reference proteome</keyword>
<name>A0A7G7G4M6_9BACT</name>
<reference evidence="1 2" key="1">
    <citation type="journal article" date="2018" name="Int. J. Syst. Evol. Microbiol.">
        <title>Adhaeribacter swui sp. nov., isolated from wet mud.</title>
        <authorList>
            <person name="Kim D.U."/>
            <person name="Kim K.W."/>
            <person name="Kang M.S."/>
            <person name="Kim J.Y."/>
            <person name="Jang J.H."/>
            <person name="Kim M.K."/>
        </authorList>
    </citation>
    <scope>NUCLEOTIDE SEQUENCE [LARGE SCALE GENOMIC DNA]</scope>
    <source>
        <strain evidence="1 2">KCTC 52873</strain>
    </source>
</reference>
<dbReference type="EMBL" id="CP055156">
    <property type="protein sequence ID" value="QNF32110.1"/>
    <property type="molecule type" value="Genomic_DNA"/>
</dbReference>
<dbReference type="Proteomes" id="UP000515237">
    <property type="component" value="Chromosome"/>
</dbReference>
<dbReference type="AlphaFoldDB" id="A0A7G7G4M6"/>
<proteinExistence type="predicted"/>
<accession>A0A7G7G4M6</accession>
<evidence type="ECO:0000313" key="1">
    <source>
        <dbReference type="EMBL" id="QNF32110.1"/>
    </source>
</evidence>
<gene>
    <name evidence="1" type="ORF">HUW51_04965</name>
</gene>
<evidence type="ECO:0000313" key="2">
    <source>
        <dbReference type="Proteomes" id="UP000515237"/>
    </source>
</evidence>
<protein>
    <submittedName>
        <fullName evidence="1">Uncharacterized protein</fullName>
    </submittedName>
</protein>